<name>A0A4C2A9Z1_EUMVA</name>
<proteinExistence type="predicted"/>
<sequence length="172" mass="19168">MNTFCFPTQTYAHRAGFVCRRAVARPLIKTRPNGHSSPLQDVTSSYGLIRLGRAEAAGKFSFPRHAAGAAVRRAPPPDAPPGATRCTLTPPIHIPAWLSYQKIRREAVERSPKAGIFMCVIFRTRSSPRPPSGRRRNRFRGFSAYSFYDITLHLAVTMLPDEAHFGHSLNSH</sequence>
<keyword evidence="2" id="KW-1185">Reference proteome</keyword>
<organism evidence="1 2">
    <name type="scientific">Eumeta variegata</name>
    <name type="common">Bagworm moth</name>
    <name type="synonym">Eumeta japonica</name>
    <dbReference type="NCBI Taxonomy" id="151549"/>
    <lineage>
        <taxon>Eukaryota</taxon>
        <taxon>Metazoa</taxon>
        <taxon>Ecdysozoa</taxon>
        <taxon>Arthropoda</taxon>
        <taxon>Hexapoda</taxon>
        <taxon>Insecta</taxon>
        <taxon>Pterygota</taxon>
        <taxon>Neoptera</taxon>
        <taxon>Endopterygota</taxon>
        <taxon>Lepidoptera</taxon>
        <taxon>Glossata</taxon>
        <taxon>Ditrysia</taxon>
        <taxon>Tineoidea</taxon>
        <taxon>Psychidae</taxon>
        <taxon>Oiketicinae</taxon>
        <taxon>Eumeta</taxon>
    </lineage>
</organism>
<dbReference type="Proteomes" id="UP000299102">
    <property type="component" value="Unassembled WGS sequence"/>
</dbReference>
<protein>
    <submittedName>
        <fullName evidence="1">Uncharacterized protein</fullName>
    </submittedName>
</protein>
<reference evidence="1 2" key="1">
    <citation type="journal article" date="2019" name="Commun. Biol.">
        <title>The bagworm genome reveals a unique fibroin gene that provides high tensile strength.</title>
        <authorList>
            <person name="Kono N."/>
            <person name="Nakamura H."/>
            <person name="Ohtoshi R."/>
            <person name="Tomita M."/>
            <person name="Numata K."/>
            <person name="Arakawa K."/>
        </authorList>
    </citation>
    <scope>NUCLEOTIDE SEQUENCE [LARGE SCALE GENOMIC DNA]</scope>
</reference>
<evidence type="ECO:0000313" key="1">
    <source>
        <dbReference type="EMBL" id="GBP96024.1"/>
    </source>
</evidence>
<dbReference type="EMBL" id="BGZK01002722">
    <property type="protein sequence ID" value="GBP96024.1"/>
    <property type="molecule type" value="Genomic_DNA"/>
</dbReference>
<comment type="caution">
    <text evidence="1">The sequence shown here is derived from an EMBL/GenBank/DDBJ whole genome shotgun (WGS) entry which is preliminary data.</text>
</comment>
<evidence type="ECO:0000313" key="2">
    <source>
        <dbReference type="Proteomes" id="UP000299102"/>
    </source>
</evidence>
<gene>
    <name evidence="1" type="ORF">EVAR_58023_1</name>
</gene>
<accession>A0A4C2A9Z1</accession>
<dbReference type="AlphaFoldDB" id="A0A4C2A9Z1"/>